<accession>F4R8W5</accession>
<dbReference type="EMBL" id="GL883093">
    <property type="protein sequence ID" value="EGG11259.1"/>
    <property type="molecule type" value="Genomic_DNA"/>
</dbReference>
<name>F4R8W5_MELLP</name>
<evidence type="ECO:0000313" key="12">
    <source>
        <dbReference type="EMBL" id="EGG11259.1"/>
    </source>
</evidence>
<evidence type="ECO:0000256" key="10">
    <source>
        <dbReference type="ARBA" id="ARBA00023329"/>
    </source>
</evidence>
<feature type="region of interest" description="Disordered" evidence="11">
    <location>
        <begin position="1"/>
        <end position="26"/>
    </location>
</feature>
<feature type="region of interest" description="Disordered" evidence="11">
    <location>
        <begin position="232"/>
        <end position="252"/>
    </location>
</feature>
<evidence type="ECO:0000256" key="8">
    <source>
        <dbReference type="ARBA" id="ARBA00023034"/>
    </source>
</evidence>
<evidence type="ECO:0008006" key="14">
    <source>
        <dbReference type="Google" id="ProtNLM"/>
    </source>
</evidence>
<reference evidence="13" key="1">
    <citation type="journal article" date="2011" name="Proc. Natl. Acad. Sci. U.S.A.">
        <title>Obligate biotrophy features unraveled by the genomic analysis of rust fungi.</title>
        <authorList>
            <person name="Duplessis S."/>
            <person name="Cuomo C.A."/>
            <person name="Lin Y.-C."/>
            <person name="Aerts A."/>
            <person name="Tisserant E."/>
            <person name="Veneault-Fourrey C."/>
            <person name="Joly D.L."/>
            <person name="Hacquard S."/>
            <person name="Amselem J."/>
            <person name="Cantarel B.L."/>
            <person name="Chiu R."/>
            <person name="Coutinho P.M."/>
            <person name="Feau N."/>
            <person name="Field M."/>
            <person name="Frey P."/>
            <person name="Gelhaye E."/>
            <person name="Goldberg J."/>
            <person name="Grabherr M.G."/>
            <person name="Kodira C.D."/>
            <person name="Kohler A."/>
            <person name="Kuees U."/>
            <person name="Lindquist E.A."/>
            <person name="Lucas S.M."/>
            <person name="Mago R."/>
            <person name="Mauceli E."/>
            <person name="Morin E."/>
            <person name="Murat C."/>
            <person name="Pangilinan J.L."/>
            <person name="Park R."/>
            <person name="Pearson M."/>
            <person name="Quesneville H."/>
            <person name="Rouhier N."/>
            <person name="Sakthikumar S."/>
            <person name="Salamov A.A."/>
            <person name="Schmutz J."/>
            <person name="Selles B."/>
            <person name="Shapiro H."/>
            <person name="Tanguay P."/>
            <person name="Tuskan G.A."/>
            <person name="Henrissat B."/>
            <person name="Van de Peer Y."/>
            <person name="Rouze P."/>
            <person name="Ellis J.G."/>
            <person name="Dodds P.N."/>
            <person name="Schein J.E."/>
            <person name="Zhong S."/>
            <person name="Hamelin R.C."/>
            <person name="Grigoriev I.V."/>
            <person name="Szabo L.J."/>
            <person name="Martin F."/>
        </authorList>
    </citation>
    <scope>NUCLEOTIDE SEQUENCE [LARGE SCALE GENOMIC DNA]</scope>
    <source>
        <strain evidence="13">98AG31 / pathotype 3-4-7</strain>
    </source>
</reference>
<organism evidence="13">
    <name type="scientific">Melampsora larici-populina (strain 98AG31 / pathotype 3-4-7)</name>
    <name type="common">Poplar leaf rust fungus</name>
    <dbReference type="NCBI Taxonomy" id="747676"/>
    <lineage>
        <taxon>Eukaryota</taxon>
        <taxon>Fungi</taxon>
        <taxon>Dikarya</taxon>
        <taxon>Basidiomycota</taxon>
        <taxon>Pucciniomycotina</taxon>
        <taxon>Pucciniomycetes</taxon>
        <taxon>Pucciniales</taxon>
        <taxon>Melampsoraceae</taxon>
        <taxon>Melampsora</taxon>
    </lineage>
</organism>
<evidence type="ECO:0000256" key="11">
    <source>
        <dbReference type="SAM" id="MobiDB-lite"/>
    </source>
</evidence>
<dbReference type="AlphaFoldDB" id="F4R8W5"/>
<evidence type="ECO:0000256" key="2">
    <source>
        <dbReference type="ARBA" id="ARBA00004347"/>
    </source>
</evidence>
<keyword evidence="6" id="KW-0931">ER-Golgi transport</keyword>
<keyword evidence="10" id="KW-0968">Cytoplasmic vesicle</keyword>
<evidence type="ECO:0000256" key="3">
    <source>
        <dbReference type="ARBA" id="ARBA00008827"/>
    </source>
</evidence>
<dbReference type="GO" id="GO:0000139">
    <property type="term" value="C:Golgi membrane"/>
    <property type="evidence" value="ECO:0007669"/>
    <property type="project" value="UniProtKB-SubCell"/>
</dbReference>
<comment type="similarity">
    <text evidence="3">Belongs to the COPE family.</text>
</comment>
<keyword evidence="4" id="KW-0813">Transport</keyword>
<dbReference type="GeneID" id="18936173"/>
<evidence type="ECO:0000256" key="9">
    <source>
        <dbReference type="ARBA" id="ARBA00023136"/>
    </source>
</evidence>
<keyword evidence="13" id="KW-1185">Reference proteome</keyword>
<dbReference type="Gene3D" id="1.25.40.10">
    <property type="entry name" value="Tetratricopeptide repeat domain"/>
    <property type="match status" value="1"/>
</dbReference>
<evidence type="ECO:0000313" key="13">
    <source>
        <dbReference type="Proteomes" id="UP000001072"/>
    </source>
</evidence>
<protein>
    <recommendedName>
        <fullName evidence="14">Coatomer subunit epsilon</fullName>
    </recommendedName>
</protein>
<evidence type="ECO:0000256" key="1">
    <source>
        <dbReference type="ARBA" id="ARBA00004255"/>
    </source>
</evidence>
<dbReference type="GO" id="GO:0006890">
    <property type="term" value="P:retrograde vesicle-mediated transport, Golgi to endoplasmic reticulum"/>
    <property type="evidence" value="ECO:0007669"/>
    <property type="project" value="InterPro"/>
</dbReference>
<dbReference type="GO" id="GO:0006891">
    <property type="term" value="P:intra-Golgi vesicle-mediated transport"/>
    <property type="evidence" value="ECO:0007669"/>
    <property type="project" value="TreeGrafter"/>
</dbReference>
<dbReference type="Proteomes" id="UP000001072">
    <property type="component" value="Unassembled WGS sequence"/>
</dbReference>
<dbReference type="FunCoup" id="F4R8W5">
    <property type="interactions" value="282"/>
</dbReference>
<dbReference type="Pfam" id="PF04733">
    <property type="entry name" value="Coatomer_E"/>
    <property type="match status" value="1"/>
</dbReference>
<feature type="compositionally biased region" description="Polar residues" evidence="11">
    <location>
        <begin position="1"/>
        <end position="15"/>
    </location>
</feature>
<comment type="subcellular location">
    <subcellularLocation>
        <location evidence="2">Cytoplasmic vesicle</location>
        <location evidence="2">COPI-coated vesicle membrane</location>
        <topology evidence="2">Peripheral membrane protein</topology>
        <orientation evidence="2">Cytoplasmic side</orientation>
    </subcellularLocation>
    <subcellularLocation>
        <location evidence="1">Golgi apparatus membrane</location>
        <topology evidence="1">Peripheral membrane protein</topology>
        <orientation evidence="1">Cytoplasmic side</orientation>
    </subcellularLocation>
</comment>
<dbReference type="GO" id="GO:0006888">
    <property type="term" value="P:endoplasmic reticulum to Golgi vesicle-mediated transport"/>
    <property type="evidence" value="ECO:0007669"/>
    <property type="project" value="TreeGrafter"/>
</dbReference>
<dbReference type="OrthoDB" id="310217at2759"/>
<dbReference type="RefSeq" id="XP_007405861.1">
    <property type="nucleotide sequence ID" value="XM_007405799.1"/>
</dbReference>
<dbReference type="InParanoid" id="F4R8W5"/>
<dbReference type="HOGENOM" id="CLU_049363_2_1_1"/>
<keyword evidence="8" id="KW-0333">Golgi apparatus</keyword>
<dbReference type="GO" id="GO:0005198">
    <property type="term" value="F:structural molecule activity"/>
    <property type="evidence" value="ECO:0007669"/>
    <property type="project" value="InterPro"/>
</dbReference>
<dbReference type="InterPro" id="IPR011990">
    <property type="entry name" value="TPR-like_helical_dom_sf"/>
</dbReference>
<dbReference type="STRING" id="747676.F4R8W5"/>
<gene>
    <name evidence="12" type="ORF">MELLADRAFT_92229</name>
</gene>
<dbReference type="GO" id="GO:0030126">
    <property type="term" value="C:COPI vesicle coat"/>
    <property type="evidence" value="ECO:0007669"/>
    <property type="project" value="TreeGrafter"/>
</dbReference>
<keyword evidence="5" id="KW-0963">Cytoplasm</keyword>
<evidence type="ECO:0000256" key="7">
    <source>
        <dbReference type="ARBA" id="ARBA00022927"/>
    </source>
</evidence>
<proteinExistence type="inferred from homology"/>
<dbReference type="VEuPathDB" id="FungiDB:MELLADRAFT_92229"/>
<sequence length="252" mass="27192">MTPPGYTSSNSSTQYEDAPTPRSLIASKKPTEAIEILKPYHAEHPAAKSVTFLAKYHSKPNHTQTEKESIGEESKGLADEILDEDHDRVDSILRLTIATVLHLIENTNLAIFLLKQGVQLKSLESVSLLIYLYLTSKDKRPDLAKMLYKSVKGWADDAILLQMTEAWIGTVTGSGANTNGKESASSDSVFVNVAGLNGKPVTQLAMGHVEEAQTNLSEALKANPRDETTLANPIVASGHADSAVSTAGEHLE</sequence>
<evidence type="ECO:0000256" key="4">
    <source>
        <dbReference type="ARBA" id="ARBA00022448"/>
    </source>
</evidence>
<dbReference type="eggNOG" id="KOG3081">
    <property type="taxonomic scope" value="Eukaryota"/>
</dbReference>
<keyword evidence="7" id="KW-0653">Protein transport</keyword>
<evidence type="ECO:0000256" key="6">
    <source>
        <dbReference type="ARBA" id="ARBA00022892"/>
    </source>
</evidence>
<dbReference type="InterPro" id="IPR006822">
    <property type="entry name" value="Coatomer_esu"/>
</dbReference>
<dbReference type="KEGG" id="mlr:MELLADRAFT_92229"/>
<dbReference type="GO" id="GO:0015031">
    <property type="term" value="P:protein transport"/>
    <property type="evidence" value="ECO:0007669"/>
    <property type="project" value="UniProtKB-KW"/>
</dbReference>
<dbReference type="PANTHER" id="PTHR10805:SF0">
    <property type="entry name" value="COATOMER SUBUNIT EPSILON"/>
    <property type="match status" value="1"/>
</dbReference>
<dbReference type="PANTHER" id="PTHR10805">
    <property type="entry name" value="COATOMER SUBUNIT EPSILON"/>
    <property type="match status" value="1"/>
</dbReference>
<keyword evidence="9" id="KW-0472">Membrane</keyword>
<evidence type="ECO:0000256" key="5">
    <source>
        <dbReference type="ARBA" id="ARBA00022490"/>
    </source>
</evidence>